<dbReference type="GO" id="GO:0004222">
    <property type="term" value="F:metalloendopeptidase activity"/>
    <property type="evidence" value="ECO:0007669"/>
    <property type="project" value="TreeGrafter"/>
</dbReference>
<reference evidence="2 3" key="1">
    <citation type="submission" date="2019-02" db="EMBL/GenBank/DDBJ databases">
        <title>Arundinibacter roseus gen. nov., sp. nov., a new member of the family Cytophagaceae.</title>
        <authorList>
            <person name="Szuroczki S."/>
            <person name="Khayer B."/>
            <person name="Sproer C."/>
            <person name="Toumi M."/>
            <person name="Szabo A."/>
            <person name="Felfoldi T."/>
            <person name="Schumann P."/>
            <person name="Toth E."/>
        </authorList>
    </citation>
    <scope>NUCLEOTIDE SEQUENCE [LARGE SCALE GENOMIC DNA]</scope>
    <source>
        <strain evidence="2 3">DMA-k-7a</strain>
    </source>
</reference>
<dbReference type="SUPFAM" id="SSF51261">
    <property type="entry name" value="Duplicated hybrid motif"/>
    <property type="match status" value="1"/>
</dbReference>
<evidence type="ECO:0000259" key="1">
    <source>
        <dbReference type="Pfam" id="PF01551"/>
    </source>
</evidence>
<dbReference type="Proteomes" id="UP000295706">
    <property type="component" value="Unassembled WGS sequence"/>
</dbReference>
<sequence length="256" mass="29467">MDVKSLLYRLTSLFLIMSLMGWKKVETPSEQMLNYCQLFQKIQVDVREQTVSPDSAARAFQEVMRKIQQQLTHPDSCRSEQQSTAFVYPLRGYQPKYSIGGGGRGYYNKGFNLFDMEVKSGHPAHDLFIRDGNQDNLDDRMCLPVDLLAISSGIVLATETNWQPESELRGGNFIWVYDPCLNGLFYYAHNSRVVVEPGQWVKAGEKIGEVGRTGFNAYKERSPTHLHLMFLRLDADFLPEPENTIDWLRNAETREW</sequence>
<dbReference type="AlphaFoldDB" id="A0A4R4K8L8"/>
<dbReference type="InterPro" id="IPR016047">
    <property type="entry name" value="M23ase_b-sheet_dom"/>
</dbReference>
<proteinExistence type="predicted"/>
<dbReference type="OrthoDB" id="794469at2"/>
<evidence type="ECO:0000313" key="2">
    <source>
        <dbReference type="EMBL" id="TDB63978.1"/>
    </source>
</evidence>
<accession>A0A4R4K8L8</accession>
<dbReference type="PANTHER" id="PTHR21666:SF270">
    <property type="entry name" value="MUREIN HYDROLASE ACTIVATOR ENVC"/>
    <property type="match status" value="1"/>
</dbReference>
<evidence type="ECO:0000313" key="3">
    <source>
        <dbReference type="Proteomes" id="UP000295706"/>
    </source>
</evidence>
<dbReference type="Pfam" id="PF01551">
    <property type="entry name" value="Peptidase_M23"/>
    <property type="match status" value="1"/>
</dbReference>
<dbReference type="CDD" id="cd12797">
    <property type="entry name" value="M23_peptidase"/>
    <property type="match status" value="1"/>
</dbReference>
<dbReference type="Gene3D" id="2.70.70.10">
    <property type="entry name" value="Glucose Permease (Domain IIA)"/>
    <property type="match status" value="1"/>
</dbReference>
<name>A0A4R4K8L8_9BACT</name>
<dbReference type="InterPro" id="IPR011055">
    <property type="entry name" value="Dup_hybrid_motif"/>
</dbReference>
<comment type="caution">
    <text evidence="2">The sequence shown here is derived from an EMBL/GenBank/DDBJ whole genome shotgun (WGS) entry which is preliminary data.</text>
</comment>
<keyword evidence="3" id="KW-1185">Reference proteome</keyword>
<feature type="domain" description="M23ase beta-sheet core" evidence="1">
    <location>
        <begin position="148"/>
        <end position="230"/>
    </location>
</feature>
<gene>
    <name evidence="2" type="ORF">EZE20_13615</name>
</gene>
<dbReference type="PANTHER" id="PTHR21666">
    <property type="entry name" value="PEPTIDASE-RELATED"/>
    <property type="match status" value="1"/>
</dbReference>
<dbReference type="InterPro" id="IPR050570">
    <property type="entry name" value="Cell_wall_metabolism_enzyme"/>
</dbReference>
<dbReference type="EMBL" id="SMJU01000008">
    <property type="protein sequence ID" value="TDB63978.1"/>
    <property type="molecule type" value="Genomic_DNA"/>
</dbReference>
<protein>
    <submittedName>
        <fullName evidence="2">M23 family metallopeptidase</fullName>
    </submittedName>
</protein>
<organism evidence="2 3">
    <name type="scientific">Arundinibacter roseus</name>
    <dbReference type="NCBI Taxonomy" id="2070510"/>
    <lineage>
        <taxon>Bacteria</taxon>
        <taxon>Pseudomonadati</taxon>
        <taxon>Bacteroidota</taxon>
        <taxon>Cytophagia</taxon>
        <taxon>Cytophagales</taxon>
        <taxon>Spirosomataceae</taxon>
        <taxon>Arundinibacter</taxon>
    </lineage>
</organism>
<dbReference type="RefSeq" id="WP_132118528.1">
    <property type="nucleotide sequence ID" value="NZ_SMJU01000008.1"/>
</dbReference>